<comment type="caution">
    <text evidence="2">The sequence shown here is derived from an EMBL/GenBank/DDBJ whole genome shotgun (WGS) entry which is preliminary data.</text>
</comment>
<accession>A0A4U1HBU8</accession>
<evidence type="ECO:0000313" key="3">
    <source>
        <dbReference type="Proteomes" id="UP000305539"/>
    </source>
</evidence>
<dbReference type="Proteomes" id="UP000305539">
    <property type="component" value="Unassembled WGS sequence"/>
</dbReference>
<dbReference type="RefSeq" id="WP_136899595.1">
    <property type="nucleotide sequence ID" value="NZ_SWJE01000033.1"/>
</dbReference>
<dbReference type="EMBL" id="SWJE01000033">
    <property type="protein sequence ID" value="TKC77283.1"/>
    <property type="molecule type" value="Genomic_DNA"/>
</dbReference>
<feature type="chain" id="PRO_5020475048" evidence="1">
    <location>
        <begin position="32"/>
        <end position="112"/>
    </location>
</feature>
<dbReference type="OrthoDB" id="8971208at2"/>
<gene>
    <name evidence="2" type="ORF">FAZ69_32805</name>
</gene>
<feature type="signal peptide" evidence="1">
    <location>
        <begin position="1"/>
        <end position="31"/>
    </location>
</feature>
<keyword evidence="3" id="KW-1185">Reference proteome</keyword>
<protein>
    <submittedName>
        <fullName evidence="2">Uncharacterized protein</fullName>
    </submittedName>
</protein>
<evidence type="ECO:0000313" key="2">
    <source>
        <dbReference type="EMBL" id="TKC77283.1"/>
    </source>
</evidence>
<name>A0A4U1HBU8_9BURK</name>
<keyword evidence="1" id="KW-0732">Signal</keyword>
<evidence type="ECO:0000256" key="1">
    <source>
        <dbReference type="SAM" id="SignalP"/>
    </source>
</evidence>
<sequence>MRPFLLLRVLPAVCAAAVGFVASGAATNALAASDRKPLVLDTESGIDDGQSGVVLQTAPLSRQPMVAAKRAAAPTELQQPDSSQPIIVAPYINLPVGGASAPRPVYRPNSSQ</sequence>
<reference evidence="2 3" key="1">
    <citation type="submission" date="2019-04" db="EMBL/GenBank/DDBJ databases">
        <title>Trinickia sp. 7GSK02, isolated from subtropical forest soil.</title>
        <authorList>
            <person name="Gao Z.-H."/>
            <person name="Qiu L.-H."/>
        </authorList>
    </citation>
    <scope>NUCLEOTIDE SEQUENCE [LARGE SCALE GENOMIC DNA]</scope>
    <source>
        <strain evidence="2 3">7GSK02</strain>
    </source>
</reference>
<dbReference type="AlphaFoldDB" id="A0A4U1HBU8"/>
<proteinExistence type="predicted"/>
<organism evidence="2 3">
    <name type="scientific">Trinickia terrae</name>
    <dbReference type="NCBI Taxonomy" id="2571161"/>
    <lineage>
        <taxon>Bacteria</taxon>
        <taxon>Pseudomonadati</taxon>
        <taxon>Pseudomonadota</taxon>
        <taxon>Betaproteobacteria</taxon>
        <taxon>Burkholderiales</taxon>
        <taxon>Burkholderiaceae</taxon>
        <taxon>Trinickia</taxon>
    </lineage>
</organism>